<dbReference type="EMBL" id="CAXIEN010000015">
    <property type="protein sequence ID" value="CAL1264875.1"/>
    <property type="molecule type" value="Genomic_DNA"/>
</dbReference>
<accession>A0AAV1Z3F7</accession>
<name>A0AAV1Z3F7_9ARAC</name>
<gene>
    <name evidence="1" type="ORF">LARSCL_LOCUS2207</name>
</gene>
<dbReference type="Proteomes" id="UP001497382">
    <property type="component" value="Unassembled WGS sequence"/>
</dbReference>
<reference evidence="1 2" key="1">
    <citation type="submission" date="2024-04" db="EMBL/GenBank/DDBJ databases">
        <authorList>
            <person name="Rising A."/>
            <person name="Reimegard J."/>
            <person name="Sonavane S."/>
            <person name="Akerstrom W."/>
            <person name="Nylinder S."/>
            <person name="Hedman E."/>
            <person name="Kallberg Y."/>
        </authorList>
    </citation>
    <scope>NUCLEOTIDE SEQUENCE [LARGE SCALE GENOMIC DNA]</scope>
</reference>
<organism evidence="1 2">
    <name type="scientific">Larinioides sclopetarius</name>
    <dbReference type="NCBI Taxonomy" id="280406"/>
    <lineage>
        <taxon>Eukaryota</taxon>
        <taxon>Metazoa</taxon>
        <taxon>Ecdysozoa</taxon>
        <taxon>Arthropoda</taxon>
        <taxon>Chelicerata</taxon>
        <taxon>Arachnida</taxon>
        <taxon>Araneae</taxon>
        <taxon>Araneomorphae</taxon>
        <taxon>Entelegynae</taxon>
        <taxon>Araneoidea</taxon>
        <taxon>Araneidae</taxon>
        <taxon>Larinioides</taxon>
    </lineage>
</organism>
<protein>
    <submittedName>
        <fullName evidence="1">Uncharacterized protein</fullName>
    </submittedName>
</protein>
<evidence type="ECO:0000313" key="2">
    <source>
        <dbReference type="Proteomes" id="UP001497382"/>
    </source>
</evidence>
<comment type="caution">
    <text evidence="1">The sequence shown here is derived from an EMBL/GenBank/DDBJ whole genome shotgun (WGS) entry which is preliminary data.</text>
</comment>
<keyword evidence="2" id="KW-1185">Reference proteome</keyword>
<dbReference type="AlphaFoldDB" id="A0AAV1Z3F7"/>
<evidence type="ECO:0000313" key="1">
    <source>
        <dbReference type="EMBL" id="CAL1264875.1"/>
    </source>
</evidence>
<proteinExistence type="predicted"/>
<sequence>MSRFLTIDSRKPFHLSLRTSSRVSFCPETRKSSDRLSRNPVFLRLHRVCFWNECRCAGRTPTCSAHAGGRTDCRYLSQHAPSSSEAHPFEDSTGRERKIRLLEEKIELDLRSVRPHRNHPSSATRCIVPSTGRIICPATIASNRTVFNKLYKMLLCSFSLILKQFNFKTSQELI</sequence>